<keyword evidence="11 12" id="KW-0739">Sodium transport</keyword>
<evidence type="ECO:0000256" key="6">
    <source>
        <dbReference type="ARBA" id="ARBA00022692"/>
    </source>
</evidence>
<evidence type="ECO:0000256" key="4">
    <source>
        <dbReference type="ARBA" id="ARBA00022475"/>
    </source>
</evidence>
<keyword evidence="7 12" id="KW-1133">Transmembrane helix</keyword>
<dbReference type="AlphaFoldDB" id="A0A2T7ARA4"/>
<evidence type="ECO:0000313" key="15">
    <source>
        <dbReference type="Proteomes" id="UP000244378"/>
    </source>
</evidence>
<feature type="transmembrane region" description="Helical" evidence="12">
    <location>
        <begin position="126"/>
        <end position="146"/>
    </location>
</feature>
<dbReference type="Pfam" id="PF06965">
    <property type="entry name" value="Na_H_antiport_1"/>
    <property type="match status" value="1"/>
</dbReference>
<reference evidence="14 15" key="1">
    <citation type="submission" date="2016-12" db="EMBL/GenBank/DDBJ databases">
        <title>Analysis of the Molecular Diversity Among Cronobacter Species Isolated from Filth Flies Using a Pan Genomic DNA Microarray.</title>
        <authorList>
            <person name="Pava-Ripoll M."/>
            <person name="Tall B."/>
            <person name="Farber J."/>
            <person name="Fanning S."/>
            <person name="Lehner A."/>
            <person name="Stephan R."/>
            <person name="Pagotto F."/>
            <person name="Iverson C."/>
            <person name="Ziobro G."/>
            <person name="Miller A."/>
            <person name="Pearson R."/>
            <person name="Yan Q."/>
            <person name="Kim M."/>
            <person name="Jeong S."/>
            <person name="Park J."/>
            <person name="Jun S."/>
            <person name="Choi H."/>
            <person name="Chung T."/>
            <person name="Yoo Y."/>
            <person name="Park E."/>
            <person name="Hwang S."/>
            <person name="Lee B."/>
            <person name="Sathyamoorthy V."/>
            <person name="Carter L."/>
            <person name="Mammel M."/>
            <person name="Jackson S."/>
            <person name="Kothary M."/>
            <person name="Patel I."/>
            <person name="Grim C."/>
            <person name="Gopinath G."/>
            <person name="Gangiredla J."/>
            <person name="Chase H."/>
        </authorList>
    </citation>
    <scope>NUCLEOTIDE SEQUENCE [LARGE SCALE GENOMIC DNA]</scope>
    <source>
        <strain evidence="14 15">MOD1-Md1s</strain>
    </source>
</reference>
<evidence type="ECO:0000256" key="5">
    <source>
        <dbReference type="ARBA" id="ARBA00022519"/>
    </source>
</evidence>
<dbReference type="NCBIfam" id="TIGR00773">
    <property type="entry name" value="NhaA"/>
    <property type="match status" value="1"/>
</dbReference>
<comment type="caution">
    <text evidence="14">The sequence shown here is derived from an EMBL/GenBank/DDBJ whole genome shotgun (WGS) entry which is preliminary data.</text>
</comment>
<evidence type="ECO:0000313" key="16">
    <source>
        <dbReference type="Proteomes" id="UP000469927"/>
    </source>
</evidence>
<dbReference type="FunFam" id="1.20.1530.10:FF:000001">
    <property type="entry name" value="Na(+)/H(+) antiporter NhaA"/>
    <property type="match status" value="1"/>
</dbReference>
<dbReference type="Gene3D" id="1.20.1530.10">
    <property type="entry name" value="Na+/H+ antiporter like domain"/>
    <property type="match status" value="1"/>
</dbReference>
<evidence type="ECO:0000256" key="2">
    <source>
        <dbReference type="ARBA" id="ARBA00022448"/>
    </source>
</evidence>
<feature type="transmembrane region" description="Helical" evidence="12">
    <location>
        <begin position="100"/>
        <end position="120"/>
    </location>
</feature>
<comment type="catalytic activity">
    <reaction evidence="12">
        <text>Na(+)(in) + 2 H(+)(out) = Na(+)(out) + 2 H(+)(in)</text>
        <dbReference type="Rhea" id="RHEA:29251"/>
        <dbReference type="ChEBI" id="CHEBI:15378"/>
        <dbReference type="ChEBI" id="CHEBI:29101"/>
    </reaction>
</comment>
<dbReference type="NCBIfam" id="NF007112">
    <property type="entry name" value="PRK09561.1"/>
    <property type="match status" value="1"/>
</dbReference>
<dbReference type="Proteomes" id="UP000244378">
    <property type="component" value="Unassembled WGS sequence"/>
</dbReference>
<feature type="transmembrane region" description="Helical" evidence="12">
    <location>
        <begin position="332"/>
        <end position="353"/>
    </location>
</feature>
<dbReference type="NCBIfam" id="NF007111">
    <property type="entry name" value="PRK09560.1"/>
    <property type="match status" value="1"/>
</dbReference>
<comment type="function">
    <text evidence="12">Na(+)/H(+) antiporter that extrudes sodium in exchange for external protons.</text>
</comment>
<evidence type="ECO:0000256" key="1">
    <source>
        <dbReference type="ARBA" id="ARBA00004429"/>
    </source>
</evidence>
<gene>
    <name evidence="12 14" type="primary">nhaA</name>
    <name evidence="14" type="ORF">AUN14_13770</name>
    <name evidence="13" type="ORF">FZI19_04180</name>
</gene>
<evidence type="ECO:0000256" key="9">
    <source>
        <dbReference type="ARBA" id="ARBA00023065"/>
    </source>
</evidence>
<dbReference type="GO" id="GO:0006885">
    <property type="term" value="P:regulation of pH"/>
    <property type="evidence" value="ECO:0007669"/>
    <property type="project" value="UniProtKB-UniRule"/>
</dbReference>
<evidence type="ECO:0000256" key="12">
    <source>
        <dbReference type="HAMAP-Rule" id="MF_01844"/>
    </source>
</evidence>
<feature type="transmembrane region" description="Helical" evidence="12">
    <location>
        <begin position="183"/>
        <end position="202"/>
    </location>
</feature>
<reference evidence="13 16" key="2">
    <citation type="submission" date="2019-08" db="EMBL/GenBank/DDBJ databases">
        <title>Prevalence, distribution, and phylogeny of type two toxin-antitoxin genes possessed by Cronobacter species where C. sakazakii homologs follow sequence type lineages.</title>
        <authorList>
            <person name="Finkelstein S."/>
            <person name="Negrete F."/>
            <person name="Jang H."/>
            <person name="Gopinath G.R."/>
            <person name="Tall B.D."/>
        </authorList>
    </citation>
    <scope>NUCLEOTIDE SEQUENCE [LARGE SCALE GENOMIC DNA]</scope>
    <source>
        <strain evidence="13 16">MOD1_GK1257</strain>
    </source>
</reference>
<dbReference type="InterPro" id="IPR023171">
    <property type="entry name" value="Na/H_antiporter_dom_sf"/>
</dbReference>
<keyword evidence="9 12" id="KW-0406">Ion transport</keyword>
<evidence type="ECO:0000256" key="3">
    <source>
        <dbReference type="ARBA" id="ARBA00022449"/>
    </source>
</evidence>
<dbReference type="PANTHER" id="PTHR30341:SF0">
    <property type="entry name" value="NA(+)_H(+) ANTIPORTER NHAA"/>
    <property type="match status" value="1"/>
</dbReference>
<dbReference type="EMBL" id="WAGD01000011">
    <property type="protein sequence ID" value="KAB0884484.1"/>
    <property type="molecule type" value="Genomic_DNA"/>
</dbReference>
<comment type="similarity">
    <text evidence="12">Belongs to the NhaA Na(+)/H(+) (TC 2.A.33) antiporter family.</text>
</comment>
<dbReference type="Proteomes" id="UP000469927">
    <property type="component" value="Unassembled WGS sequence"/>
</dbReference>
<dbReference type="InterPro" id="IPR004670">
    <property type="entry name" value="NhaA"/>
</dbReference>
<feature type="transmembrane region" description="Helical" evidence="12">
    <location>
        <begin position="209"/>
        <end position="237"/>
    </location>
</feature>
<evidence type="ECO:0000256" key="8">
    <source>
        <dbReference type="ARBA" id="ARBA00023053"/>
    </source>
</evidence>
<accession>A0A2T7ARA4</accession>
<dbReference type="GO" id="GO:0005886">
    <property type="term" value="C:plasma membrane"/>
    <property type="evidence" value="ECO:0007669"/>
    <property type="project" value="UniProtKB-SubCell"/>
</dbReference>
<dbReference type="OrthoDB" id="9808135at2"/>
<evidence type="ECO:0000256" key="11">
    <source>
        <dbReference type="ARBA" id="ARBA00023201"/>
    </source>
</evidence>
<evidence type="ECO:0000256" key="10">
    <source>
        <dbReference type="ARBA" id="ARBA00023136"/>
    </source>
</evidence>
<comment type="subcellular location">
    <subcellularLocation>
        <location evidence="1">Cell inner membrane</location>
        <topology evidence="1">Multi-pass membrane protein</topology>
    </subcellularLocation>
    <subcellularLocation>
        <location evidence="12">Cell membrane</location>
        <topology evidence="12">Multi-pass membrane protein</topology>
    </subcellularLocation>
</comment>
<keyword evidence="4 12" id="KW-1003">Cell membrane</keyword>
<feature type="transmembrane region" description="Helical" evidence="12">
    <location>
        <begin position="257"/>
        <end position="276"/>
    </location>
</feature>
<keyword evidence="10 12" id="KW-0472">Membrane</keyword>
<evidence type="ECO:0000256" key="7">
    <source>
        <dbReference type="ARBA" id="ARBA00022989"/>
    </source>
</evidence>
<keyword evidence="3 12" id="KW-0050">Antiport</keyword>
<protein>
    <recommendedName>
        <fullName evidence="12">Na(+)/H(+) antiporter NhaA</fullName>
    </recommendedName>
    <alternativeName>
        <fullName evidence="12">Sodium/proton antiporter NhaA</fullName>
    </alternativeName>
</protein>
<sequence length="390" mass="40643">MMIKAVQRFFKNEAAGGIVLIAAAALAMLLANMSATHDLYEGFLSTPVELQVGALEIKKNMLLWVNDALMAVFFLLVGLEVKRELVQGSLASRRQASLPVIAALGGMVVPAALYLAFNYQDPITRAGWAIPAATDIAFALGILALLGSRVPPALKIFLMALAIIDDLGAIVIIALFYTSSLSMVSLLVAAGAIAVLALLNICNVRRVGVYILVGVVLWTAVLKSGVHATLAGVIIGFFVPLKAEKGHSPAGTLEHALHPWVGFMILPLFAFANAGVSLEGVTLAGLASLLPLGIIAGLFIGKPLGISLFCALAVKLKWATLPPGVTQKTIMAVGVLCGIGFTMSIFIASLAFGDVDAALVTWAKLGILVGSLLAAVTGYLLLRGHLSGTR</sequence>
<feature type="transmembrane region" description="Helical" evidence="12">
    <location>
        <begin position="359"/>
        <end position="382"/>
    </location>
</feature>
<dbReference type="GO" id="GO:0015385">
    <property type="term" value="F:sodium:proton antiporter activity"/>
    <property type="evidence" value="ECO:0007669"/>
    <property type="project" value="UniProtKB-UniRule"/>
</dbReference>
<keyword evidence="2 12" id="KW-0813">Transport</keyword>
<keyword evidence="16" id="KW-1185">Reference proteome</keyword>
<feature type="transmembrane region" description="Helical" evidence="12">
    <location>
        <begin position="283"/>
        <end position="300"/>
    </location>
</feature>
<name>A0A2T7ARA4_9ENTR</name>
<dbReference type="EMBL" id="MSAE01000027">
    <property type="protein sequence ID" value="PUX12878.1"/>
    <property type="molecule type" value="Genomic_DNA"/>
</dbReference>
<dbReference type="GeneID" id="92214383"/>
<feature type="transmembrane region" description="Helical" evidence="12">
    <location>
        <begin position="158"/>
        <end position="177"/>
    </location>
</feature>
<dbReference type="RefSeq" id="WP_038864996.1">
    <property type="nucleotide sequence ID" value="NZ_JADKNN010000018.1"/>
</dbReference>
<evidence type="ECO:0000313" key="14">
    <source>
        <dbReference type="EMBL" id="PUX12878.1"/>
    </source>
</evidence>
<keyword evidence="5" id="KW-0997">Cell inner membrane</keyword>
<organism evidence="14 15">
    <name type="scientific">Cronobacter muytjensii</name>
    <dbReference type="NCBI Taxonomy" id="413501"/>
    <lineage>
        <taxon>Bacteria</taxon>
        <taxon>Pseudomonadati</taxon>
        <taxon>Pseudomonadota</taxon>
        <taxon>Gammaproteobacteria</taxon>
        <taxon>Enterobacterales</taxon>
        <taxon>Enterobacteriaceae</taxon>
        <taxon>Cronobacter</taxon>
    </lineage>
</organism>
<proteinExistence type="inferred from homology"/>
<evidence type="ECO:0000313" key="13">
    <source>
        <dbReference type="EMBL" id="KAB0884484.1"/>
    </source>
</evidence>
<dbReference type="HAMAP" id="MF_01844">
    <property type="entry name" value="NhaA"/>
    <property type="match status" value="1"/>
</dbReference>
<feature type="transmembrane region" description="Helical" evidence="12">
    <location>
        <begin position="12"/>
        <end position="31"/>
    </location>
</feature>
<keyword evidence="6 12" id="KW-0812">Transmembrane</keyword>
<feature type="transmembrane region" description="Helical" evidence="12">
    <location>
        <begin position="61"/>
        <end position="79"/>
    </location>
</feature>
<keyword evidence="8 12" id="KW-0915">Sodium</keyword>
<dbReference type="PANTHER" id="PTHR30341">
    <property type="entry name" value="SODIUM ION/PROTON ANTIPORTER NHAA-RELATED"/>
    <property type="match status" value="1"/>
</dbReference>